<comment type="caution">
    <text evidence="4">The sequence shown here is derived from an EMBL/GenBank/DDBJ whole genome shotgun (WGS) entry which is preliminary data.</text>
</comment>
<dbReference type="PANTHER" id="PTHR10067:SF16">
    <property type="entry name" value="PHOSPHATIDYLSERINE DECARBOXYLASE PROENZYME 2"/>
    <property type="match status" value="1"/>
</dbReference>
<feature type="transmembrane region" description="Helical" evidence="3">
    <location>
        <begin position="37"/>
        <end position="60"/>
    </location>
</feature>
<keyword evidence="3" id="KW-1133">Transmembrane helix</keyword>
<evidence type="ECO:0000256" key="2">
    <source>
        <dbReference type="ARBA" id="ARBA00023239"/>
    </source>
</evidence>
<dbReference type="InterPro" id="IPR003817">
    <property type="entry name" value="PS_Dcarbxylase"/>
</dbReference>
<keyword evidence="3" id="KW-0812">Transmembrane</keyword>
<evidence type="ECO:0000256" key="3">
    <source>
        <dbReference type="SAM" id="Phobius"/>
    </source>
</evidence>
<dbReference type="Pfam" id="PF02666">
    <property type="entry name" value="PS_Dcarbxylase"/>
    <property type="match status" value="1"/>
</dbReference>
<evidence type="ECO:0000313" key="4">
    <source>
        <dbReference type="EMBL" id="KAF3564749.1"/>
    </source>
</evidence>
<reference evidence="4 5" key="1">
    <citation type="journal article" date="2020" name="BMC Genomics">
        <title>Intraspecific diversification of the crop wild relative Brassica cretica Lam. using demographic model selection.</title>
        <authorList>
            <person name="Kioukis A."/>
            <person name="Michalopoulou V.A."/>
            <person name="Briers L."/>
            <person name="Pirintsos S."/>
            <person name="Studholme D.J."/>
            <person name="Pavlidis P."/>
            <person name="Sarris P.F."/>
        </authorList>
    </citation>
    <scope>NUCLEOTIDE SEQUENCE [LARGE SCALE GENOMIC DNA]</scope>
    <source>
        <strain evidence="5">cv. PFS-1207/04</strain>
    </source>
</reference>
<proteinExistence type="predicted"/>
<protein>
    <recommendedName>
        <fullName evidence="6">Phosphatidylserine decarboxylase</fullName>
    </recommendedName>
</protein>
<dbReference type="Proteomes" id="UP000266723">
    <property type="component" value="Unassembled WGS sequence"/>
</dbReference>
<evidence type="ECO:0000256" key="1">
    <source>
        <dbReference type="ARBA" id="ARBA00022793"/>
    </source>
</evidence>
<evidence type="ECO:0000313" key="5">
    <source>
        <dbReference type="Proteomes" id="UP000266723"/>
    </source>
</evidence>
<keyword evidence="2" id="KW-0456">Lyase</keyword>
<evidence type="ECO:0008006" key="6">
    <source>
        <dbReference type="Google" id="ProtNLM"/>
    </source>
</evidence>
<sequence length="328" mass="37518">MRRHVSVLWVSSHVFSQLACRFIVTSREVFFLPETCFAWALGFHFGPFVVLLEIFGLWTVPIPGSQISKSNDAASPFIRCWRHSTRIKNHKYHHSTGLHFTSTVDEKHRSTYSLKATKNKDIRAKEILQNTVESALKIASFLNFFKDQINMAEVKYPLQHFKVEKEIVFIVSTLHSDEFFIRELKPGARTMAYMNRDDVAVCAADCRLMVFQSVEDSTRFWIKGRKFSIRGLLGKNVNRNAFLDGSLVIFRLAPQDYHGFHVPVSGVIEKFGDVSRCLYTVNPIAINSKYCNEFTENNRTLAITSTSEFGKVHFTQNPLSLHAALEVG</sequence>
<name>A0ABQ7CZG2_BRACR</name>
<keyword evidence="1" id="KW-0210">Decarboxylase</keyword>
<organism evidence="4 5">
    <name type="scientific">Brassica cretica</name>
    <name type="common">Mustard</name>
    <dbReference type="NCBI Taxonomy" id="69181"/>
    <lineage>
        <taxon>Eukaryota</taxon>
        <taxon>Viridiplantae</taxon>
        <taxon>Streptophyta</taxon>
        <taxon>Embryophyta</taxon>
        <taxon>Tracheophyta</taxon>
        <taxon>Spermatophyta</taxon>
        <taxon>Magnoliopsida</taxon>
        <taxon>eudicotyledons</taxon>
        <taxon>Gunneridae</taxon>
        <taxon>Pentapetalae</taxon>
        <taxon>rosids</taxon>
        <taxon>malvids</taxon>
        <taxon>Brassicales</taxon>
        <taxon>Brassicaceae</taxon>
        <taxon>Brassiceae</taxon>
        <taxon>Brassica</taxon>
    </lineage>
</organism>
<dbReference type="PANTHER" id="PTHR10067">
    <property type="entry name" value="PHOSPHATIDYLSERINE DECARBOXYLASE"/>
    <property type="match status" value="1"/>
</dbReference>
<dbReference type="EMBL" id="QGKV02000759">
    <property type="protein sequence ID" value="KAF3564749.1"/>
    <property type="molecule type" value="Genomic_DNA"/>
</dbReference>
<keyword evidence="5" id="KW-1185">Reference proteome</keyword>
<keyword evidence="3" id="KW-0472">Membrane</keyword>
<gene>
    <name evidence="4" type="ORF">DY000_02012739</name>
</gene>
<accession>A0ABQ7CZG2</accession>